<dbReference type="EMBL" id="NEDJ01000014">
    <property type="protein sequence ID" value="OSP08543.1"/>
    <property type="molecule type" value="Genomic_DNA"/>
</dbReference>
<comment type="caution">
    <text evidence="2">The sequence shown here is derived from an EMBL/GenBank/DDBJ whole genome shotgun (WGS) entry which is preliminary data.</text>
</comment>
<proteinExistence type="predicted"/>
<name>A0A1X4H994_HALEZ</name>
<feature type="domain" description="HTH marR-type" evidence="1">
    <location>
        <begin position="7"/>
        <end position="51"/>
    </location>
</feature>
<dbReference type="InterPro" id="IPR000835">
    <property type="entry name" value="HTH_MarR-typ"/>
</dbReference>
<dbReference type="Proteomes" id="UP000193587">
    <property type="component" value="Unassembled WGS sequence"/>
</dbReference>
<evidence type="ECO:0000313" key="2">
    <source>
        <dbReference type="EMBL" id="OSP08543.1"/>
    </source>
</evidence>
<dbReference type="CDD" id="cd00090">
    <property type="entry name" value="HTH_ARSR"/>
    <property type="match status" value="1"/>
</dbReference>
<organism evidence="2 3">
    <name type="scientific">Halorubrum ezzemoulense DSM 17463</name>
    <dbReference type="NCBI Taxonomy" id="1121945"/>
    <lineage>
        <taxon>Archaea</taxon>
        <taxon>Methanobacteriati</taxon>
        <taxon>Methanobacteriota</taxon>
        <taxon>Stenosarchaea group</taxon>
        <taxon>Halobacteria</taxon>
        <taxon>Halobacteriales</taxon>
        <taxon>Haloferacaceae</taxon>
        <taxon>Halorubrum</taxon>
    </lineage>
</organism>
<protein>
    <recommendedName>
        <fullName evidence="1">HTH marR-type domain-containing protein</fullName>
    </recommendedName>
</protein>
<gene>
    <name evidence="2" type="ORF">B9H04_06125</name>
</gene>
<dbReference type="Gene3D" id="1.10.10.10">
    <property type="entry name" value="Winged helix-like DNA-binding domain superfamily/Winged helix DNA-binding domain"/>
    <property type="match status" value="1"/>
</dbReference>
<evidence type="ECO:0000259" key="1">
    <source>
        <dbReference type="Pfam" id="PF12802"/>
    </source>
</evidence>
<dbReference type="InterPro" id="IPR036388">
    <property type="entry name" value="WH-like_DNA-bd_sf"/>
</dbReference>
<accession>A0A1X4H994</accession>
<dbReference type="SUPFAM" id="SSF46785">
    <property type="entry name" value="Winged helix' DNA-binding domain"/>
    <property type="match status" value="1"/>
</dbReference>
<dbReference type="InterPro" id="IPR036390">
    <property type="entry name" value="WH_DNA-bd_sf"/>
</dbReference>
<dbReference type="GO" id="GO:0003700">
    <property type="term" value="F:DNA-binding transcription factor activity"/>
    <property type="evidence" value="ECO:0007669"/>
    <property type="project" value="InterPro"/>
</dbReference>
<dbReference type="Pfam" id="PF12802">
    <property type="entry name" value="MarR_2"/>
    <property type="match status" value="1"/>
</dbReference>
<reference evidence="2 3" key="1">
    <citation type="submission" date="2017-04" db="EMBL/GenBank/DDBJ databases">
        <title>MLSA of the genus Halorubrum.</title>
        <authorList>
            <person name="De La Haba R."/>
            <person name="Sanchez-Porro C."/>
            <person name="Infante-Dominguez C."/>
            <person name="Ventosa A."/>
        </authorList>
    </citation>
    <scope>NUCLEOTIDE SEQUENCE [LARGE SCALE GENOMIC DNA]</scope>
    <source>
        <strain evidence="2 3">DSM 17463</strain>
    </source>
</reference>
<dbReference type="InterPro" id="IPR011991">
    <property type="entry name" value="ArsR-like_HTH"/>
</dbReference>
<dbReference type="AlphaFoldDB" id="A0A1X4H994"/>
<sequence>MTDLDNQILYVLLTGLTLTPSVIADNLDKSRQAVSQRLNALRAGGLVEKEERGKYTLTKEGYAYTQVGDVKSSK</sequence>
<evidence type="ECO:0000313" key="3">
    <source>
        <dbReference type="Proteomes" id="UP000193587"/>
    </source>
</evidence>